<feature type="domain" description="Methionyl/Valyl/Leucyl/Isoleucyl-tRNA synthetase anticodon-binding" evidence="12">
    <location>
        <begin position="616"/>
        <end position="748"/>
    </location>
</feature>
<dbReference type="InterPro" id="IPR037118">
    <property type="entry name" value="Val-tRNA_synth_C_sf"/>
</dbReference>
<dbReference type="GO" id="GO:0002161">
    <property type="term" value="F:aminoacyl-tRNA deacylase activity"/>
    <property type="evidence" value="ECO:0007669"/>
    <property type="project" value="InterPro"/>
</dbReference>
<dbReference type="CDD" id="cd00817">
    <property type="entry name" value="ValRS_core"/>
    <property type="match status" value="1"/>
</dbReference>
<gene>
    <name evidence="10" type="primary">valS</name>
    <name evidence="14" type="ORF">FJR03_07680</name>
</gene>
<dbReference type="GO" id="GO:0004832">
    <property type="term" value="F:valine-tRNA ligase activity"/>
    <property type="evidence" value="ECO:0007669"/>
    <property type="project" value="UniProtKB-UniRule"/>
</dbReference>
<dbReference type="GO" id="GO:0005829">
    <property type="term" value="C:cytosol"/>
    <property type="evidence" value="ECO:0007669"/>
    <property type="project" value="TreeGrafter"/>
</dbReference>
<evidence type="ECO:0000313" key="15">
    <source>
        <dbReference type="Proteomes" id="UP000593910"/>
    </source>
</evidence>
<evidence type="ECO:0000256" key="5">
    <source>
        <dbReference type="ARBA" id="ARBA00022917"/>
    </source>
</evidence>
<dbReference type="HAMAP" id="MF_02004">
    <property type="entry name" value="Val_tRNA_synth_type1"/>
    <property type="match status" value="1"/>
</dbReference>
<feature type="binding site" evidence="10">
    <location>
        <position position="537"/>
    </location>
    <ligand>
        <name>ATP</name>
        <dbReference type="ChEBI" id="CHEBI:30616"/>
    </ligand>
</feature>
<dbReference type="Pfam" id="PF00133">
    <property type="entry name" value="tRNA-synt_1"/>
    <property type="match status" value="1"/>
</dbReference>
<feature type="coiled-coil region" evidence="10">
    <location>
        <begin position="814"/>
        <end position="869"/>
    </location>
</feature>
<protein>
    <recommendedName>
        <fullName evidence="10">Valine--tRNA ligase</fullName>
        <ecNumber evidence="10">6.1.1.9</ecNumber>
    </recommendedName>
    <alternativeName>
        <fullName evidence="10">Valyl-tRNA synthetase</fullName>
        <shortName evidence="10">ValRS</shortName>
    </alternativeName>
</protein>
<evidence type="ECO:0000256" key="10">
    <source>
        <dbReference type="HAMAP-Rule" id="MF_02004"/>
    </source>
</evidence>
<dbReference type="InterPro" id="IPR013155">
    <property type="entry name" value="M/V/L/I-tRNA-synth_anticd-bd"/>
</dbReference>
<name>A0A7M1AW14_9BACT</name>
<keyword evidence="2 10" id="KW-0436">Ligase</keyword>
<proteinExistence type="inferred from homology"/>
<dbReference type="InterPro" id="IPR019499">
    <property type="entry name" value="Val-tRNA_synth_tRNA-bd"/>
</dbReference>
<comment type="subunit">
    <text evidence="10">Monomer.</text>
</comment>
<comment type="domain">
    <text evidence="10">ValRS has two distinct active sites: one for aminoacylation and one for editing. The misactivated threonine is translocated from the active site to the editing site.</text>
</comment>
<feature type="short sequence motif" description="'KMSKS' region" evidence="10">
    <location>
        <begin position="534"/>
        <end position="538"/>
    </location>
</feature>
<keyword evidence="5 10" id="KW-0648">Protein biosynthesis</keyword>
<evidence type="ECO:0000259" key="11">
    <source>
        <dbReference type="Pfam" id="PF00133"/>
    </source>
</evidence>
<dbReference type="NCBIfam" id="TIGR00422">
    <property type="entry name" value="valS"/>
    <property type="match status" value="1"/>
</dbReference>
<dbReference type="EMBL" id="CP041165">
    <property type="protein sequence ID" value="QOP41633.1"/>
    <property type="molecule type" value="Genomic_DNA"/>
</dbReference>
<dbReference type="FunFam" id="1.10.287.380:FF:000001">
    <property type="entry name" value="Valine--tRNA ligase"/>
    <property type="match status" value="1"/>
</dbReference>
<dbReference type="Gene3D" id="3.40.50.620">
    <property type="entry name" value="HUPs"/>
    <property type="match status" value="2"/>
</dbReference>
<sequence length="874" mass="100609">MSDNKYNPQEIENKYYKTWEDRGYFEIDGNKEIQEDGKNFAIMMPPPNVTGRLHIGHALTFTLQDIITRYKRMDGFKTLWQPGTDHAGIATQNVVEKQLLAEGTTKEEIGREAFLERAWKWKEESAGIMTTQLRKMGVSPAWKRERFTMDDGLQKSVKEAFVHLYNQGLIVRGNYMVNWCTHDGALSDIEVEYEDHDGKFYHIKYPFADGSGFVEVATTRPETYFGDTAVMVHPEDERYKDLIGKKVKLPLLDREVAIIADDHVDMEFGTGVVKVTPAHDQNDYEVGKRHDLEFITVFDEKGILNEYAGEFQGLERLESRNVIVKRLEEEGFIIKVEDHKHQVGHCYRCKNVVEPYISKQWFVRKEVAAESIKKTNDGEAKFFPPHWINSYNSWMGDLRDWCISRQLWWGHQIPVFYCDDCDHEFASQEDAPGACPKCASKNITQDPDVLDTWFSSALWPFSTLGWGNGDSEMDKLFKSDDLKEFYPNALLITGFDILFFWVARMMMMGENFMGELPFKDIYLHALVRDEHGQKMSKSKGNVIDPLDMVNKYSADILRFTLAISAAQGRDIRMSEEKLELNRNFTNKLYNATKFLQMNVDTFPDLGGFCMDTPLGKYMVSRLNVATKEVRAQLDEYKFNDAATTLYRFIWNEFCDWGIELSKADKSSIVELGAIFKEAMKLLHPFMPFITEHLYHELSGTSLEDSDSIMIKKYPFKTKQRKEEETFGIIMDAIVSIRRAKVLVDMANQKIEKAFVKVDNVSDEDKEMMLPFIAKLAKVETVEFTDAKIENGVSDISDKCETFIPTDSIDLTPIINKLTKQAEKLDKEIGKLNGMLNNERFVANAPEDVLAKNRQALAEAEDKKAKVTEQLQSLQ</sequence>
<dbReference type="InterPro" id="IPR009080">
    <property type="entry name" value="tRNAsynth_Ia_anticodon-bd"/>
</dbReference>
<dbReference type="InterPro" id="IPR009008">
    <property type="entry name" value="Val/Leu/Ile-tRNA-synth_edit"/>
</dbReference>
<evidence type="ECO:0000313" key="14">
    <source>
        <dbReference type="EMBL" id="QOP41633.1"/>
    </source>
</evidence>
<dbReference type="NCBIfam" id="NF004349">
    <property type="entry name" value="PRK05729.1"/>
    <property type="match status" value="1"/>
</dbReference>
<evidence type="ECO:0000256" key="1">
    <source>
        <dbReference type="ARBA" id="ARBA00022490"/>
    </source>
</evidence>
<dbReference type="AlphaFoldDB" id="A0A7M1AW14"/>
<evidence type="ECO:0000256" key="8">
    <source>
        <dbReference type="ARBA" id="ARBA00047552"/>
    </source>
</evidence>
<dbReference type="InterPro" id="IPR002303">
    <property type="entry name" value="Valyl-tRNA_ligase"/>
</dbReference>
<keyword evidence="1 10" id="KW-0963">Cytoplasm</keyword>
<keyword evidence="7 10" id="KW-0030">Aminoacyl-tRNA synthetase</keyword>
<feature type="domain" description="Aminoacyl-tRNA synthetase class Ia" evidence="11">
    <location>
        <begin position="15"/>
        <end position="574"/>
    </location>
</feature>
<keyword evidence="4 10" id="KW-0067">ATP-binding</keyword>
<dbReference type="SUPFAM" id="SSF50677">
    <property type="entry name" value="ValRS/IleRS/LeuRS editing domain"/>
    <property type="match status" value="1"/>
</dbReference>
<evidence type="ECO:0000256" key="9">
    <source>
        <dbReference type="ARBA" id="ARBA00060830"/>
    </source>
</evidence>
<evidence type="ECO:0000256" key="3">
    <source>
        <dbReference type="ARBA" id="ARBA00022741"/>
    </source>
</evidence>
<dbReference type="Gene3D" id="3.90.740.10">
    <property type="entry name" value="Valyl/Leucyl/Isoleucyl-tRNA synthetase, editing domain"/>
    <property type="match status" value="1"/>
</dbReference>
<dbReference type="SUPFAM" id="SSF52374">
    <property type="entry name" value="Nucleotidylyl transferase"/>
    <property type="match status" value="1"/>
</dbReference>
<evidence type="ECO:0000259" key="12">
    <source>
        <dbReference type="Pfam" id="PF08264"/>
    </source>
</evidence>
<reference evidence="14 15" key="1">
    <citation type="submission" date="2019-06" db="EMBL/GenBank/DDBJ databases">
        <title>Sulfurimonas gotlandica sp. nov., a chemoautotrophic and psychrotolerant epsilonproteobacterium isolated from a pelagic redoxcline, and an emended description of the genus Sulfurimonas.</title>
        <authorList>
            <person name="Wang S."/>
            <person name="Jiang L."/>
            <person name="Shao Z."/>
        </authorList>
    </citation>
    <scope>NUCLEOTIDE SEQUENCE [LARGE SCALE GENOMIC DNA]</scope>
    <source>
        <strain evidence="14 15">B2</strain>
    </source>
</reference>
<keyword evidence="6 10" id="KW-0175">Coiled coil</keyword>
<dbReference type="InterPro" id="IPR014729">
    <property type="entry name" value="Rossmann-like_a/b/a_fold"/>
</dbReference>
<comment type="subcellular location">
    <subcellularLocation>
        <location evidence="10">Cytoplasm</location>
    </subcellularLocation>
</comment>
<dbReference type="SUPFAM" id="SSF46589">
    <property type="entry name" value="tRNA-binding arm"/>
    <property type="match status" value="1"/>
</dbReference>
<dbReference type="InterPro" id="IPR010978">
    <property type="entry name" value="tRNA-bd_arm"/>
</dbReference>
<dbReference type="KEGG" id="smax:FJR03_07680"/>
<dbReference type="FunFam" id="3.40.50.620:FF:000382">
    <property type="entry name" value="Valine--tRNA ligase"/>
    <property type="match status" value="1"/>
</dbReference>
<comment type="catalytic activity">
    <reaction evidence="8 10">
        <text>tRNA(Val) + L-valine + ATP = L-valyl-tRNA(Val) + AMP + diphosphate</text>
        <dbReference type="Rhea" id="RHEA:10704"/>
        <dbReference type="Rhea" id="RHEA-COMP:9672"/>
        <dbReference type="Rhea" id="RHEA-COMP:9708"/>
        <dbReference type="ChEBI" id="CHEBI:30616"/>
        <dbReference type="ChEBI" id="CHEBI:33019"/>
        <dbReference type="ChEBI" id="CHEBI:57762"/>
        <dbReference type="ChEBI" id="CHEBI:78442"/>
        <dbReference type="ChEBI" id="CHEBI:78537"/>
        <dbReference type="ChEBI" id="CHEBI:456215"/>
        <dbReference type="EC" id="6.1.1.9"/>
    </reaction>
</comment>
<dbReference type="PANTHER" id="PTHR11946">
    <property type="entry name" value="VALYL-TRNA SYNTHETASES"/>
    <property type="match status" value="1"/>
</dbReference>
<evidence type="ECO:0000256" key="4">
    <source>
        <dbReference type="ARBA" id="ARBA00022840"/>
    </source>
</evidence>
<comment type="function">
    <text evidence="10">Catalyzes the attachment of valine to tRNA(Val). As ValRS can inadvertently accommodate and process structurally similar amino acids such as threonine, to avoid such errors, it has a 'posttransfer' editing activity that hydrolyzes mischarged Thr-tRNA(Val) in a tRNA-dependent manner.</text>
</comment>
<dbReference type="EC" id="6.1.1.9" evidence="10"/>
<dbReference type="Proteomes" id="UP000593910">
    <property type="component" value="Chromosome"/>
</dbReference>
<dbReference type="Gene3D" id="2.170.220.10">
    <property type="match status" value="1"/>
</dbReference>
<evidence type="ECO:0000256" key="2">
    <source>
        <dbReference type="ARBA" id="ARBA00022598"/>
    </source>
</evidence>
<dbReference type="RefSeq" id="WP_193112951.1">
    <property type="nucleotide sequence ID" value="NZ_CP041165.1"/>
</dbReference>
<dbReference type="Gene3D" id="1.10.287.380">
    <property type="entry name" value="Valyl-tRNA synthetase, C-terminal domain"/>
    <property type="match status" value="1"/>
</dbReference>
<keyword evidence="15" id="KW-1185">Reference proteome</keyword>
<dbReference type="SUPFAM" id="SSF47323">
    <property type="entry name" value="Anticodon-binding domain of a subclass of class I aminoacyl-tRNA synthetases"/>
    <property type="match status" value="1"/>
</dbReference>
<dbReference type="GO" id="GO:0006438">
    <property type="term" value="P:valyl-tRNA aminoacylation"/>
    <property type="evidence" value="ECO:0007669"/>
    <property type="project" value="UniProtKB-UniRule"/>
</dbReference>
<accession>A0A7M1AW14</accession>
<evidence type="ECO:0000259" key="13">
    <source>
        <dbReference type="Pfam" id="PF10458"/>
    </source>
</evidence>
<dbReference type="InterPro" id="IPR002300">
    <property type="entry name" value="aa-tRNA-synth_Ia"/>
</dbReference>
<comment type="domain">
    <text evidence="10">The C-terminal coiled-coil domain is crucial for aminoacylation activity.</text>
</comment>
<dbReference type="Pfam" id="PF08264">
    <property type="entry name" value="Anticodon_1"/>
    <property type="match status" value="1"/>
</dbReference>
<dbReference type="InterPro" id="IPR001412">
    <property type="entry name" value="aa-tRNA-synth_I_CS"/>
</dbReference>
<evidence type="ECO:0000256" key="7">
    <source>
        <dbReference type="ARBA" id="ARBA00023146"/>
    </source>
</evidence>
<dbReference type="FunFam" id="3.90.740.10:FF:000005">
    <property type="entry name" value="Valine--tRNA ligase, mitochondrial"/>
    <property type="match status" value="1"/>
</dbReference>
<evidence type="ECO:0000256" key="6">
    <source>
        <dbReference type="ARBA" id="ARBA00023054"/>
    </source>
</evidence>
<feature type="short sequence motif" description="'HIGH' region" evidence="10">
    <location>
        <begin position="47"/>
        <end position="57"/>
    </location>
</feature>
<dbReference type="PRINTS" id="PR00986">
    <property type="entry name" value="TRNASYNTHVAL"/>
</dbReference>
<comment type="similarity">
    <text evidence="9 10">Belongs to the class-I aminoacyl-tRNA synthetase family. ValS type 1 subfamily.</text>
</comment>
<dbReference type="PANTHER" id="PTHR11946:SF93">
    <property type="entry name" value="VALINE--TRNA LIGASE, CHLOROPLASTIC_MITOCHONDRIAL 2"/>
    <property type="match status" value="1"/>
</dbReference>
<dbReference type="Gene3D" id="1.10.730.10">
    <property type="entry name" value="Isoleucyl-tRNA Synthetase, Domain 1"/>
    <property type="match status" value="1"/>
</dbReference>
<keyword evidence="3 10" id="KW-0547">Nucleotide-binding</keyword>
<feature type="domain" description="Valyl-tRNA synthetase tRNA-binding arm" evidence="13">
    <location>
        <begin position="810"/>
        <end position="874"/>
    </location>
</feature>
<dbReference type="PROSITE" id="PS00178">
    <property type="entry name" value="AA_TRNA_LIGASE_I"/>
    <property type="match status" value="1"/>
</dbReference>
<organism evidence="14 15">
    <name type="scientific">Sulfurimonas marina</name>
    <dbReference type="NCBI Taxonomy" id="2590551"/>
    <lineage>
        <taxon>Bacteria</taxon>
        <taxon>Pseudomonadati</taxon>
        <taxon>Campylobacterota</taxon>
        <taxon>Epsilonproteobacteria</taxon>
        <taxon>Campylobacterales</taxon>
        <taxon>Sulfurimonadaceae</taxon>
        <taxon>Sulfurimonas</taxon>
    </lineage>
</organism>
<dbReference type="InterPro" id="IPR033705">
    <property type="entry name" value="Anticodon_Ia_Val"/>
</dbReference>
<dbReference type="CDD" id="cd07962">
    <property type="entry name" value="Anticodon_Ia_Val"/>
    <property type="match status" value="1"/>
</dbReference>
<dbReference type="Pfam" id="PF10458">
    <property type="entry name" value="Val_tRNA-synt_C"/>
    <property type="match status" value="1"/>
</dbReference>
<dbReference type="GO" id="GO:0005524">
    <property type="term" value="F:ATP binding"/>
    <property type="evidence" value="ECO:0007669"/>
    <property type="project" value="UniProtKB-UniRule"/>
</dbReference>